<reference evidence="2" key="1">
    <citation type="submission" date="2020-08" db="EMBL/GenBank/DDBJ databases">
        <title>Genome public.</title>
        <authorList>
            <person name="Liu C."/>
            <person name="Sun Q."/>
        </authorList>
    </citation>
    <scope>NUCLEOTIDE SEQUENCE</scope>
    <source>
        <strain evidence="2">NSJ-64</strain>
    </source>
</reference>
<keyword evidence="2" id="KW-0489">Methyltransferase</keyword>
<protein>
    <submittedName>
        <fullName evidence="2">SAM-dependent methyltransferase</fullName>
    </submittedName>
</protein>
<evidence type="ECO:0000256" key="1">
    <source>
        <dbReference type="SAM" id="Coils"/>
    </source>
</evidence>
<dbReference type="Pfam" id="PF12847">
    <property type="entry name" value="Methyltransf_18"/>
    <property type="match status" value="1"/>
</dbReference>
<dbReference type="RefSeq" id="WP_262395870.1">
    <property type="nucleotide sequence ID" value="NZ_JACRTD010000008.1"/>
</dbReference>
<dbReference type="GO" id="GO:0032259">
    <property type="term" value="P:methylation"/>
    <property type="evidence" value="ECO:0007669"/>
    <property type="project" value="UniProtKB-KW"/>
</dbReference>
<dbReference type="EMBL" id="JACRTD010000008">
    <property type="protein sequence ID" value="MBC8586148.1"/>
    <property type="molecule type" value="Genomic_DNA"/>
</dbReference>
<evidence type="ECO:0000313" key="2">
    <source>
        <dbReference type="EMBL" id="MBC8586148.1"/>
    </source>
</evidence>
<keyword evidence="1" id="KW-0175">Coiled coil</keyword>
<dbReference type="GO" id="GO:0160105">
    <property type="term" value="F:tRNA (adenine(22)-N1)-methyltransferase activity"/>
    <property type="evidence" value="ECO:0007669"/>
    <property type="project" value="InterPro"/>
</dbReference>
<accession>A0A926EQ78</accession>
<feature type="coiled-coil region" evidence="1">
    <location>
        <begin position="208"/>
        <end position="235"/>
    </location>
</feature>
<evidence type="ECO:0000313" key="3">
    <source>
        <dbReference type="Proteomes" id="UP000623678"/>
    </source>
</evidence>
<keyword evidence="3" id="KW-1185">Reference proteome</keyword>
<comment type="caution">
    <text evidence="2">The sequence shown here is derived from an EMBL/GenBank/DDBJ whole genome shotgun (WGS) entry which is preliminary data.</text>
</comment>
<dbReference type="SUPFAM" id="SSF53335">
    <property type="entry name" value="S-adenosyl-L-methionine-dependent methyltransferases"/>
    <property type="match status" value="1"/>
</dbReference>
<proteinExistence type="predicted"/>
<dbReference type="Proteomes" id="UP000623678">
    <property type="component" value="Unassembled WGS sequence"/>
</dbReference>
<sequence>MAGPLPKLDDRLAVIASMVRDGSRLADIGTDHGYLIAWLAAKGKILSGYACDINRQPLEKAAFSLSACGVTEKVSLVLADGLHGISGEMVDDIVLAGMGGELIWEIISGVDWTRDQRLRFILQPMTKVQRLRKLLYENGFEIRREQAVISGNFPYTVMEAQYTGDCRQVSLRFAYTGLLWEQETEAAKAYIEKQERLLREKVKGLRGARGQSDQLQIYERLLQELEERTNGYSKRSIPGD</sequence>
<dbReference type="PIRSF" id="PIRSF018637">
    <property type="entry name" value="TrmK"/>
    <property type="match status" value="1"/>
</dbReference>
<dbReference type="PANTHER" id="PTHR38451:SF1">
    <property type="entry name" value="TRNA (ADENINE(22)-N(1))-METHYLTRANSFERASE"/>
    <property type="match status" value="1"/>
</dbReference>
<gene>
    <name evidence="2" type="ORF">H8705_11200</name>
</gene>
<keyword evidence="2" id="KW-0808">Transferase</keyword>
<name>A0A926EQ78_9FIRM</name>
<dbReference type="InterPro" id="IPR006901">
    <property type="entry name" value="TrmK"/>
</dbReference>
<organism evidence="2 3">
    <name type="scientific">Youxingia wuxianensis</name>
    <dbReference type="NCBI Taxonomy" id="2763678"/>
    <lineage>
        <taxon>Bacteria</taxon>
        <taxon>Bacillati</taxon>
        <taxon>Bacillota</taxon>
        <taxon>Clostridia</taxon>
        <taxon>Eubacteriales</taxon>
        <taxon>Oscillospiraceae</taxon>
        <taxon>Youxingia</taxon>
    </lineage>
</organism>
<dbReference type="AlphaFoldDB" id="A0A926EQ78"/>
<dbReference type="Gene3D" id="3.40.50.150">
    <property type="entry name" value="Vaccinia Virus protein VP39"/>
    <property type="match status" value="1"/>
</dbReference>
<dbReference type="PANTHER" id="PTHR38451">
    <property type="entry name" value="TRNA (ADENINE(22)-N(1))-METHYLTRANSFERASE"/>
    <property type="match status" value="1"/>
</dbReference>
<dbReference type="InterPro" id="IPR029063">
    <property type="entry name" value="SAM-dependent_MTases_sf"/>
</dbReference>